<name>A0A0R1JDA4_9LACO</name>
<dbReference type="AlphaFoldDB" id="A0A0R1JDA4"/>
<dbReference type="PATRIC" id="fig|1423811.3.peg.191"/>
<dbReference type="EMBL" id="AZDG01000001">
    <property type="protein sequence ID" value="KRK65746.1"/>
    <property type="molecule type" value="Genomic_DNA"/>
</dbReference>
<dbReference type="Proteomes" id="UP000050929">
    <property type="component" value="Unassembled WGS sequence"/>
</dbReference>
<dbReference type="CDD" id="cd00754">
    <property type="entry name" value="Ubl_MoaD"/>
    <property type="match status" value="1"/>
</dbReference>
<dbReference type="GO" id="GO:1990133">
    <property type="term" value="C:molybdopterin adenylyltransferase complex"/>
    <property type="evidence" value="ECO:0007669"/>
    <property type="project" value="TreeGrafter"/>
</dbReference>
<dbReference type="PANTHER" id="PTHR33359">
    <property type="entry name" value="MOLYBDOPTERIN SYNTHASE SULFUR CARRIER SUBUNIT"/>
    <property type="match status" value="1"/>
</dbReference>
<dbReference type="Gene3D" id="3.10.20.30">
    <property type="match status" value="1"/>
</dbReference>
<organism evidence="4 5">
    <name type="scientific">Companilactobacillus tucceti DSM 20183</name>
    <dbReference type="NCBI Taxonomy" id="1423811"/>
    <lineage>
        <taxon>Bacteria</taxon>
        <taxon>Bacillati</taxon>
        <taxon>Bacillota</taxon>
        <taxon>Bacilli</taxon>
        <taxon>Lactobacillales</taxon>
        <taxon>Lactobacillaceae</taxon>
        <taxon>Companilactobacillus</taxon>
    </lineage>
</organism>
<comment type="caution">
    <text evidence="4">The sequence shown here is derived from an EMBL/GenBank/DDBJ whole genome shotgun (WGS) entry which is preliminary data.</text>
</comment>
<reference evidence="4 5" key="1">
    <citation type="journal article" date="2015" name="Genome Announc.">
        <title>Expanding the biotechnology potential of lactobacilli through comparative genomics of 213 strains and associated genera.</title>
        <authorList>
            <person name="Sun Z."/>
            <person name="Harris H.M."/>
            <person name="McCann A."/>
            <person name="Guo C."/>
            <person name="Argimon S."/>
            <person name="Zhang W."/>
            <person name="Yang X."/>
            <person name="Jeffery I.B."/>
            <person name="Cooney J.C."/>
            <person name="Kagawa T.F."/>
            <person name="Liu W."/>
            <person name="Song Y."/>
            <person name="Salvetti E."/>
            <person name="Wrobel A."/>
            <person name="Rasinkangas P."/>
            <person name="Parkhill J."/>
            <person name="Rea M.C."/>
            <person name="O'Sullivan O."/>
            <person name="Ritari J."/>
            <person name="Douillard F.P."/>
            <person name="Paul Ross R."/>
            <person name="Yang R."/>
            <person name="Briner A.E."/>
            <person name="Felis G.E."/>
            <person name="de Vos W.M."/>
            <person name="Barrangou R."/>
            <person name="Klaenhammer T.R."/>
            <person name="Caufield P.W."/>
            <person name="Cui Y."/>
            <person name="Zhang H."/>
            <person name="O'Toole P.W."/>
        </authorList>
    </citation>
    <scope>NUCLEOTIDE SEQUENCE [LARGE SCALE GENOMIC DNA]</scope>
    <source>
        <strain evidence="4 5">DSM 20183</strain>
    </source>
</reference>
<evidence type="ECO:0000313" key="5">
    <source>
        <dbReference type="Proteomes" id="UP000050929"/>
    </source>
</evidence>
<keyword evidence="5" id="KW-1185">Reference proteome</keyword>
<comment type="similarity">
    <text evidence="2">Belongs to the MoaD family.</text>
</comment>
<evidence type="ECO:0000256" key="1">
    <source>
        <dbReference type="ARBA" id="ARBA00022741"/>
    </source>
</evidence>
<dbReference type="Pfam" id="PF02597">
    <property type="entry name" value="ThiS"/>
    <property type="match status" value="1"/>
</dbReference>
<dbReference type="OrthoDB" id="598356at2"/>
<dbReference type="InterPro" id="IPR016155">
    <property type="entry name" value="Mopterin_synth/thiamin_S_b"/>
</dbReference>
<dbReference type="PANTHER" id="PTHR33359:SF1">
    <property type="entry name" value="MOLYBDOPTERIN SYNTHASE SULFUR CARRIER SUBUNIT"/>
    <property type="match status" value="1"/>
</dbReference>
<protein>
    <recommendedName>
        <fullName evidence="3">Molybdopterin synthase sulfur carrier subunit</fullName>
    </recommendedName>
</protein>
<sequence>MKVKLFSILAEEIGSTVDLNLSDSFYAKDVKDDIKKLYPDFSEILDQSLVAVNEEYADDEAFKLADVTEIAIIPPVSGG</sequence>
<dbReference type="InterPro" id="IPR044672">
    <property type="entry name" value="MOCS2A"/>
</dbReference>
<dbReference type="InterPro" id="IPR012675">
    <property type="entry name" value="Beta-grasp_dom_sf"/>
</dbReference>
<evidence type="ECO:0000256" key="3">
    <source>
        <dbReference type="ARBA" id="ARBA00024247"/>
    </source>
</evidence>
<dbReference type="InterPro" id="IPR003749">
    <property type="entry name" value="ThiS/MoaD-like"/>
</dbReference>
<evidence type="ECO:0000313" key="4">
    <source>
        <dbReference type="EMBL" id="KRK65746.1"/>
    </source>
</evidence>
<evidence type="ECO:0000256" key="2">
    <source>
        <dbReference type="ARBA" id="ARBA00024200"/>
    </source>
</evidence>
<dbReference type="GO" id="GO:0006777">
    <property type="term" value="P:Mo-molybdopterin cofactor biosynthetic process"/>
    <property type="evidence" value="ECO:0007669"/>
    <property type="project" value="InterPro"/>
</dbReference>
<dbReference type="GO" id="GO:0000166">
    <property type="term" value="F:nucleotide binding"/>
    <property type="evidence" value="ECO:0007669"/>
    <property type="project" value="UniProtKB-KW"/>
</dbReference>
<dbReference type="STRING" id="1423811.FC72_GL000191"/>
<dbReference type="RefSeq" id="WP_057763825.1">
    <property type="nucleotide sequence ID" value="NZ_AZDG01000001.1"/>
</dbReference>
<gene>
    <name evidence="4" type="ORF">FC72_GL000191</name>
</gene>
<accession>A0A0R1JDA4</accession>
<proteinExistence type="inferred from homology"/>
<dbReference type="SUPFAM" id="SSF54285">
    <property type="entry name" value="MoaD/ThiS"/>
    <property type="match status" value="1"/>
</dbReference>
<keyword evidence="1" id="KW-0547">Nucleotide-binding</keyword>